<name>A0A9N9F9N3_9GLOM</name>
<feature type="region of interest" description="Disordered" evidence="1">
    <location>
        <begin position="1"/>
        <end position="32"/>
    </location>
</feature>
<sequence>METVNSVHDQEKISPKESIQNISQKSIGNSAEARENIEIVNSKPSNSAPAELAHLLCQASKARKKSVKAKQEEILSWGRYSEAIPHRISDEYLRKITTIQKIIEEVSRNEDAIASESLPETEIKINISTKSHVSDSYKAEMSALVSPLYENKTQPSISILFKDPKEKRKHIIKTVLEKENLEDEWGSGDYVNTSTYRLRC</sequence>
<dbReference type="OrthoDB" id="2386115at2759"/>
<proteinExistence type="predicted"/>
<dbReference type="Proteomes" id="UP000789342">
    <property type="component" value="Unassembled WGS sequence"/>
</dbReference>
<keyword evidence="3" id="KW-1185">Reference proteome</keyword>
<evidence type="ECO:0000313" key="3">
    <source>
        <dbReference type="Proteomes" id="UP000789342"/>
    </source>
</evidence>
<dbReference type="EMBL" id="CAJVPV010002144">
    <property type="protein sequence ID" value="CAG8518932.1"/>
    <property type="molecule type" value="Genomic_DNA"/>
</dbReference>
<comment type="caution">
    <text evidence="2">The sequence shown here is derived from an EMBL/GenBank/DDBJ whole genome shotgun (WGS) entry which is preliminary data.</text>
</comment>
<reference evidence="2" key="1">
    <citation type="submission" date="2021-06" db="EMBL/GenBank/DDBJ databases">
        <authorList>
            <person name="Kallberg Y."/>
            <person name="Tangrot J."/>
            <person name="Rosling A."/>
        </authorList>
    </citation>
    <scope>NUCLEOTIDE SEQUENCE</scope>
    <source>
        <strain evidence="2">CL551</strain>
    </source>
</reference>
<dbReference type="AlphaFoldDB" id="A0A9N9F9N3"/>
<evidence type="ECO:0000256" key="1">
    <source>
        <dbReference type="SAM" id="MobiDB-lite"/>
    </source>
</evidence>
<organism evidence="2 3">
    <name type="scientific">Acaulospora morrowiae</name>
    <dbReference type="NCBI Taxonomy" id="94023"/>
    <lineage>
        <taxon>Eukaryota</taxon>
        <taxon>Fungi</taxon>
        <taxon>Fungi incertae sedis</taxon>
        <taxon>Mucoromycota</taxon>
        <taxon>Glomeromycotina</taxon>
        <taxon>Glomeromycetes</taxon>
        <taxon>Diversisporales</taxon>
        <taxon>Acaulosporaceae</taxon>
        <taxon>Acaulospora</taxon>
    </lineage>
</organism>
<protein>
    <submittedName>
        <fullName evidence="2">16580_t:CDS:1</fullName>
    </submittedName>
</protein>
<feature type="compositionally biased region" description="Polar residues" evidence="1">
    <location>
        <begin position="17"/>
        <end position="29"/>
    </location>
</feature>
<accession>A0A9N9F9N3</accession>
<gene>
    <name evidence="2" type="ORF">AMORRO_LOCUS4102</name>
</gene>
<evidence type="ECO:0000313" key="2">
    <source>
        <dbReference type="EMBL" id="CAG8518932.1"/>
    </source>
</evidence>